<comment type="caution">
    <text evidence="1">The sequence shown here is derived from an EMBL/GenBank/DDBJ whole genome shotgun (WGS) entry which is preliminary data.</text>
</comment>
<protein>
    <submittedName>
        <fullName evidence="1">Uncharacterized protein</fullName>
    </submittedName>
</protein>
<accession>A0AAD5MS60</accession>
<dbReference type="Proteomes" id="UP001196413">
    <property type="component" value="Unassembled WGS sequence"/>
</dbReference>
<gene>
    <name evidence="1" type="ORF">KIN20_023547</name>
</gene>
<evidence type="ECO:0000313" key="2">
    <source>
        <dbReference type="Proteomes" id="UP001196413"/>
    </source>
</evidence>
<proteinExistence type="predicted"/>
<name>A0AAD5MS60_PARTN</name>
<dbReference type="Gene3D" id="1.10.1280.10">
    <property type="entry name" value="Di-copper center containing domain from catechol oxidase"/>
    <property type="match status" value="1"/>
</dbReference>
<reference evidence="1" key="1">
    <citation type="submission" date="2021-06" db="EMBL/GenBank/DDBJ databases">
        <title>Parelaphostrongylus tenuis whole genome reference sequence.</title>
        <authorList>
            <person name="Garwood T.J."/>
            <person name="Larsen P.A."/>
            <person name="Fountain-Jones N.M."/>
            <person name="Garbe J.R."/>
            <person name="Macchietto M.G."/>
            <person name="Kania S.A."/>
            <person name="Gerhold R.W."/>
            <person name="Richards J.E."/>
            <person name="Wolf T.M."/>
        </authorList>
    </citation>
    <scope>NUCLEOTIDE SEQUENCE</scope>
    <source>
        <strain evidence="1">MNPRO001-30</strain>
        <tissue evidence="1">Meninges</tissue>
    </source>
</reference>
<dbReference type="AlphaFoldDB" id="A0AAD5MS60"/>
<evidence type="ECO:0000313" key="1">
    <source>
        <dbReference type="EMBL" id="KAJ1363632.1"/>
    </source>
</evidence>
<organism evidence="1 2">
    <name type="scientific">Parelaphostrongylus tenuis</name>
    <name type="common">Meningeal worm</name>
    <dbReference type="NCBI Taxonomy" id="148309"/>
    <lineage>
        <taxon>Eukaryota</taxon>
        <taxon>Metazoa</taxon>
        <taxon>Ecdysozoa</taxon>
        <taxon>Nematoda</taxon>
        <taxon>Chromadorea</taxon>
        <taxon>Rhabditida</taxon>
        <taxon>Rhabditina</taxon>
        <taxon>Rhabditomorpha</taxon>
        <taxon>Strongyloidea</taxon>
        <taxon>Metastrongylidae</taxon>
        <taxon>Parelaphostrongylus</taxon>
    </lineage>
</organism>
<dbReference type="EMBL" id="JAHQIW010004777">
    <property type="protein sequence ID" value="KAJ1363632.1"/>
    <property type="molecule type" value="Genomic_DNA"/>
</dbReference>
<dbReference type="SUPFAM" id="SSF48056">
    <property type="entry name" value="Di-copper centre-containing domain"/>
    <property type="match status" value="1"/>
</dbReference>
<dbReference type="InterPro" id="IPR008922">
    <property type="entry name" value="Di-copper_centre_dom_sf"/>
</dbReference>
<keyword evidence="2" id="KW-1185">Reference proteome</keyword>
<sequence>MGRQDGDGAVRTGVFRNWLALDGRRPFRRSIGRAGNLMQDRDIASIVAISDYRQVLAYTAPQRGCPYPANWSAVEYLHGGPHVYTGGSLFVS</sequence>